<evidence type="ECO:0000256" key="1">
    <source>
        <dbReference type="SAM" id="MobiDB-lite"/>
    </source>
</evidence>
<dbReference type="GeneTree" id="ENSGT00910000147494"/>
<organism evidence="2">
    <name type="scientific">Balaenoptera musculus</name>
    <name type="common">Blue whale</name>
    <dbReference type="NCBI Taxonomy" id="9771"/>
    <lineage>
        <taxon>Eukaryota</taxon>
        <taxon>Metazoa</taxon>
        <taxon>Chordata</taxon>
        <taxon>Craniata</taxon>
        <taxon>Vertebrata</taxon>
        <taxon>Euteleostomi</taxon>
        <taxon>Mammalia</taxon>
        <taxon>Eutheria</taxon>
        <taxon>Laurasiatheria</taxon>
        <taxon>Artiodactyla</taxon>
        <taxon>Whippomorpha</taxon>
        <taxon>Cetacea</taxon>
        <taxon>Mysticeti</taxon>
        <taxon>Balaenopteridae</taxon>
        <taxon>Balaenoptera</taxon>
    </lineage>
</organism>
<evidence type="ECO:0000313" key="2">
    <source>
        <dbReference type="Ensembl" id="ENSBMSP00010010111.1"/>
    </source>
</evidence>
<accession>A0A8C0CQW7</accession>
<dbReference type="AlphaFoldDB" id="A0A8C0CQW7"/>
<feature type="region of interest" description="Disordered" evidence="1">
    <location>
        <begin position="93"/>
        <end position="114"/>
    </location>
</feature>
<reference evidence="2" key="1">
    <citation type="submission" date="2023-09" db="UniProtKB">
        <authorList>
            <consortium name="Ensembl"/>
        </authorList>
    </citation>
    <scope>IDENTIFICATION</scope>
</reference>
<dbReference type="OMA" id="PYLCSEV"/>
<sequence length="114" mass="12207">GSGRGRAGLRGVLRGPAGSSLWSHRGRFFTSQDGFWVTLLPQTPRITSPSPFLWRLIAGPLGPISPSGAPCLLPTPRLPYLCSEVWVPVGREETAGRSPRARGCCPGGEKLAWD</sequence>
<name>A0A8C0CQW7_BALMU</name>
<dbReference type="Ensembl" id="ENSBMST00010011241.1">
    <property type="protein sequence ID" value="ENSBMSP00010010111.1"/>
    <property type="gene ID" value="ENSBMSG00010007425.1"/>
</dbReference>
<proteinExistence type="predicted"/>
<protein>
    <submittedName>
        <fullName evidence="2">Uncharacterized protein</fullName>
    </submittedName>
</protein>